<dbReference type="Proteomes" id="UP001279734">
    <property type="component" value="Unassembled WGS sequence"/>
</dbReference>
<keyword evidence="4" id="KW-1185">Reference proteome</keyword>
<proteinExistence type="predicted"/>
<feature type="coiled-coil region" evidence="1">
    <location>
        <begin position="3"/>
        <end position="51"/>
    </location>
</feature>
<comment type="caution">
    <text evidence="3">The sequence shown here is derived from an EMBL/GenBank/DDBJ whole genome shotgun (WGS) entry which is preliminary data.</text>
</comment>
<keyword evidence="2" id="KW-0472">Membrane</keyword>
<dbReference type="EMBL" id="BSYO01000012">
    <property type="protein sequence ID" value="GMH13331.1"/>
    <property type="molecule type" value="Genomic_DNA"/>
</dbReference>
<keyword evidence="2" id="KW-1133">Transmembrane helix</keyword>
<feature type="transmembrane region" description="Helical" evidence="2">
    <location>
        <begin position="102"/>
        <end position="122"/>
    </location>
</feature>
<sequence length="128" mass="14284">MARINYNQQLATLRSENENVRNLNDRLIQDLVEKNREIANLLESKKSLTSELARSYRDKAELVAELEAMRLASKGSTVKMAEMKLQLEALHRSVAQAHKKSFWTLALSGTAIIAAVASFAHFSARGNA</sequence>
<dbReference type="AlphaFoldDB" id="A0AAD3SN56"/>
<protein>
    <submittedName>
        <fullName evidence="3">Uncharacterized protein</fullName>
    </submittedName>
</protein>
<accession>A0AAD3SN56</accession>
<keyword evidence="1" id="KW-0175">Coiled coil</keyword>
<evidence type="ECO:0000256" key="2">
    <source>
        <dbReference type="SAM" id="Phobius"/>
    </source>
</evidence>
<evidence type="ECO:0000313" key="3">
    <source>
        <dbReference type="EMBL" id="GMH13331.1"/>
    </source>
</evidence>
<evidence type="ECO:0000256" key="1">
    <source>
        <dbReference type="SAM" id="Coils"/>
    </source>
</evidence>
<name>A0AAD3SN56_NEPGR</name>
<reference evidence="3" key="1">
    <citation type="submission" date="2023-05" db="EMBL/GenBank/DDBJ databases">
        <title>Nepenthes gracilis genome sequencing.</title>
        <authorList>
            <person name="Fukushima K."/>
        </authorList>
    </citation>
    <scope>NUCLEOTIDE SEQUENCE</scope>
    <source>
        <strain evidence="3">SING2019-196</strain>
    </source>
</reference>
<keyword evidence="2" id="KW-0812">Transmembrane</keyword>
<evidence type="ECO:0000313" key="4">
    <source>
        <dbReference type="Proteomes" id="UP001279734"/>
    </source>
</evidence>
<organism evidence="3 4">
    <name type="scientific">Nepenthes gracilis</name>
    <name type="common">Slender pitcher plant</name>
    <dbReference type="NCBI Taxonomy" id="150966"/>
    <lineage>
        <taxon>Eukaryota</taxon>
        <taxon>Viridiplantae</taxon>
        <taxon>Streptophyta</taxon>
        <taxon>Embryophyta</taxon>
        <taxon>Tracheophyta</taxon>
        <taxon>Spermatophyta</taxon>
        <taxon>Magnoliopsida</taxon>
        <taxon>eudicotyledons</taxon>
        <taxon>Gunneridae</taxon>
        <taxon>Pentapetalae</taxon>
        <taxon>Caryophyllales</taxon>
        <taxon>Nepenthaceae</taxon>
        <taxon>Nepenthes</taxon>
    </lineage>
</organism>
<gene>
    <name evidence="3" type="ORF">Nepgr_015172</name>
</gene>